<dbReference type="InterPro" id="IPR016181">
    <property type="entry name" value="Acyl_CoA_acyltransferase"/>
</dbReference>
<protein>
    <submittedName>
        <fullName evidence="4">Histone acetyltransferase</fullName>
    </submittedName>
</protein>
<dbReference type="Proteomes" id="UP000036097">
    <property type="component" value="Unassembled WGS sequence"/>
</dbReference>
<accession>A0A0J1GZC7</accession>
<name>A0A0J1GZC7_9GAMM</name>
<dbReference type="Pfam" id="PF00583">
    <property type="entry name" value="Acetyltransf_1"/>
    <property type="match status" value="1"/>
</dbReference>
<dbReference type="InterPro" id="IPR000182">
    <property type="entry name" value="GNAT_dom"/>
</dbReference>
<dbReference type="STRING" id="1195763.ABT56_14090"/>
<evidence type="ECO:0000256" key="2">
    <source>
        <dbReference type="ARBA" id="ARBA00023315"/>
    </source>
</evidence>
<gene>
    <name evidence="4" type="ORF">ABT56_14090</name>
</gene>
<evidence type="ECO:0000313" key="5">
    <source>
        <dbReference type="Proteomes" id="UP000036097"/>
    </source>
</evidence>
<dbReference type="PATRIC" id="fig|1195763.3.peg.2985"/>
<dbReference type="SUPFAM" id="SSF55729">
    <property type="entry name" value="Acyl-CoA N-acyltransferases (Nat)"/>
    <property type="match status" value="1"/>
</dbReference>
<organism evidence="4 5">
    <name type="scientific">Photobacterium aquae</name>
    <dbReference type="NCBI Taxonomy" id="1195763"/>
    <lineage>
        <taxon>Bacteria</taxon>
        <taxon>Pseudomonadati</taxon>
        <taxon>Pseudomonadota</taxon>
        <taxon>Gammaproteobacteria</taxon>
        <taxon>Vibrionales</taxon>
        <taxon>Vibrionaceae</taxon>
        <taxon>Photobacterium</taxon>
    </lineage>
</organism>
<dbReference type="Gene3D" id="3.40.630.30">
    <property type="match status" value="1"/>
</dbReference>
<sequence length="164" mass="18349">MTITVRQVALEDAKGITSVLNPIITEGKYTILDTTYTPEEEKEFIANFPDRGVFSVAIEDGNVLGFQNVEPFADYTKAFDHVGVIATYVDSAARRKGVSKMLFAHTFRIAKEKGYRKLFAYVLGDNDRALAAYTKQGFEIVGIAKQHAKMGDRYVDETLIEKLL</sequence>
<keyword evidence="5" id="KW-1185">Reference proteome</keyword>
<keyword evidence="1 4" id="KW-0808">Transferase</keyword>
<evidence type="ECO:0000256" key="1">
    <source>
        <dbReference type="ARBA" id="ARBA00022679"/>
    </source>
</evidence>
<dbReference type="CDD" id="cd04301">
    <property type="entry name" value="NAT_SF"/>
    <property type="match status" value="1"/>
</dbReference>
<dbReference type="GO" id="GO:0016747">
    <property type="term" value="F:acyltransferase activity, transferring groups other than amino-acyl groups"/>
    <property type="evidence" value="ECO:0007669"/>
    <property type="project" value="InterPro"/>
</dbReference>
<dbReference type="RefSeq" id="WP_047879514.1">
    <property type="nucleotide sequence ID" value="NZ_LDOT01000020.1"/>
</dbReference>
<dbReference type="PANTHER" id="PTHR43072:SF23">
    <property type="entry name" value="UPF0039 PROTEIN C11D3.02C"/>
    <property type="match status" value="1"/>
</dbReference>
<dbReference type="PROSITE" id="PS51186">
    <property type="entry name" value="GNAT"/>
    <property type="match status" value="1"/>
</dbReference>
<reference evidence="4 5" key="1">
    <citation type="submission" date="2015-05" db="EMBL/GenBank/DDBJ databases">
        <title>Photobacterium galathea sp. nov.</title>
        <authorList>
            <person name="Machado H."/>
            <person name="Gram L."/>
        </authorList>
    </citation>
    <scope>NUCLEOTIDE SEQUENCE [LARGE SCALE GENOMIC DNA]</scope>
    <source>
        <strain evidence="4 5">CGMCC 1.12159</strain>
    </source>
</reference>
<dbReference type="PANTHER" id="PTHR43072">
    <property type="entry name" value="N-ACETYLTRANSFERASE"/>
    <property type="match status" value="1"/>
</dbReference>
<dbReference type="AlphaFoldDB" id="A0A0J1GZC7"/>
<evidence type="ECO:0000313" key="4">
    <source>
        <dbReference type="EMBL" id="KLV04839.1"/>
    </source>
</evidence>
<dbReference type="OrthoDB" id="9799601at2"/>
<feature type="domain" description="N-acetyltransferase" evidence="3">
    <location>
        <begin position="3"/>
        <end position="161"/>
    </location>
</feature>
<dbReference type="EMBL" id="LDOT01000020">
    <property type="protein sequence ID" value="KLV04839.1"/>
    <property type="molecule type" value="Genomic_DNA"/>
</dbReference>
<proteinExistence type="predicted"/>
<evidence type="ECO:0000259" key="3">
    <source>
        <dbReference type="PROSITE" id="PS51186"/>
    </source>
</evidence>
<comment type="caution">
    <text evidence="4">The sequence shown here is derived from an EMBL/GenBank/DDBJ whole genome shotgun (WGS) entry which is preliminary data.</text>
</comment>
<keyword evidence="2" id="KW-0012">Acyltransferase</keyword>